<evidence type="ECO:0000313" key="7">
    <source>
        <dbReference type="Proteomes" id="UP000193920"/>
    </source>
</evidence>
<gene>
    <name evidence="6" type="ORF">LY90DRAFT_701060</name>
</gene>
<evidence type="ECO:0000256" key="1">
    <source>
        <dbReference type="ARBA" id="ARBA00004604"/>
    </source>
</evidence>
<name>A0A1Y2DRT7_9FUNG</name>
<organism evidence="6 7">
    <name type="scientific">Neocallimastix californiae</name>
    <dbReference type="NCBI Taxonomy" id="1754190"/>
    <lineage>
        <taxon>Eukaryota</taxon>
        <taxon>Fungi</taxon>
        <taxon>Fungi incertae sedis</taxon>
        <taxon>Chytridiomycota</taxon>
        <taxon>Chytridiomycota incertae sedis</taxon>
        <taxon>Neocallimastigomycetes</taxon>
        <taxon>Neocallimastigales</taxon>
        <taxon>Neocallimastigaceae</taxon>
        <taxon>Neocallimastix</taxon>
    </lineage>
</organism>
<dbReference type="Pfam" id="PF15341">
    <property type="entry name" value="SLX9"/>
    <property type="match status" value="1"/>
</dbReference>
<dbReference type="InterPro" id="IPR028160">
    <property type="entry name" value="Slx9-like"/>
</dbReference>
<dbReference type="Proteomes" id="UP000193920">
    <property type="component" value="Unassembled WGS sequence"/>
</dbReference>
<evidence type="ECO:0000256" key="5">
    <source>
        <dbReference type="SAM" id="MobiDB-lite"/>
    </source>
</evidence>
<evidence type="ECO:0000256" key="3">
    <source>
        <dbReference type="ARBA" id="ARBA00021321"/>
    </source>
</evidence>
<dbReference type="PANTHER" id="PTHR31109:SF2">
    <property type="entry name" value="RIBOSOME BIOGENESIS PROTEIN SLX9 HOMOLOG"/>
    <property type="match status" value="1"/>
</dbReference>
<reference evidence="6 7" key="1">
    <citation type="submission" date="2016-08" db="EMBL/GenBank/DDBJ databases">
        <title>A Parts List for Fungal Cellulosomes Revealed by Comparative Genomics.</title>
        <authorList>
            <consortium name="DOE Joint Genome Institute"/>
            <person name="Haitjema C.H."/>
            <person name="Gilmore S.P."/>
            <person name="Henske J.K."/>
            <person name="Solomon K.V."/>
            <person name="De Groot R."/>
            <person name="Kuo A."/>
            <person name="Mondo S.J."/>
            <person name="Salamov A.A."/>
            <person name="Labutti K."/>
            <person name="Zhao Z."/>
            <person name="Chiniquy J."/>
            <person name="Barry K."/>
            <person name="Brewer H.M."/>
            <person name="Purvine S.O."/>
            <person name="Wright A.T."/>
            <person name="Boxma B."/>
            <person name="Van Alen T."/>
            <person name="Hackstein J.H."/>
            <person name="Baker S.E."/>
            <person name="Grigoriev I.V."/>
            <person name="O'Malley M.A."/>
        </authorList>
    </citation>
    <scope>NUCLEOTIDE SEQUENCE [LARGE SCALE GENOMIC DNA]</scope>
    <source>
        <strain evidence="6 7">G1</strain>
    </source>
</reference>
<keyword evidence="4" id="KW-0539">Nucleus</keyword>
<feature type="compositionally biased region" description="Basic residues" evidence="5">
    <location>
        <begin position="1"/>
        <end position="13"/>
    </location>
</feature>
<evidence type="ECO:0000313" key="6">
    <source>
        <dbReference type="EMBL" id="ORY61988.1"/>
    </source>
</evidence>
<dbReference type="AlphaFoldDB" id="A0A1Y2DRT7"/>
<dbReference type="OrthoDB" id="18703at2759"/>
<dbReference type="GO" id="GO:0030686">
    <property type="term" value="C:90S preribosome"/>
    <property type="evidence" value="ECO:0007669"/>
    <property type="project" value="InterPro"/>
</dbReference>
<dbReference type="GO" id="GO:0030688">
    <property type="term" value="C:preribosome, small subunit precursor"/>
    <property type="evidence" value="ECO:0007669"/>
    <property type="project" value="InterPro"/>
</dbReference>
<dbReference type="GO" id="GO:0005730">
    <property type="term" value="C:nucleolus"/>
    <property type="evidence" value="ECO:0007669"/>
    <property type="project" value="UniProtKB-SubCell"/>
</dbReference>
<comment type="similarity">
    <text evidence="2">Belongs to the SLX9 family.</text>
</comment>
<comment type="subcellular location">
    <subcellularLocation>
        <location evidence="1">Nucleus</location>
        <location evidence="1">Nucleolus</location>
    </subcellularLocation>
</comment>
<proteinExistence type="inferred from homology"/>
<dbReference type="STRING" id="1754190.A0A1Y2DRT7"/>
<comment type="caution">
    <text evidence="6">The sequence shown here is derived from an EMBL/GenBank/DDBJ whole genome shotgun (WGS) entry which is preliminary data.</text>
</comment>
<keyword evidence="7" id="KW-1185">Reference proteome</keyword>
<evidence type="ECO:0000256" key="2">
    <source>
        <dbReference type="ARBA" id="ARBA00011022"/>
    </source>
</evidence>
<dbReference type="EMBL" id="MCOG01000058">
    <property type="protein sequence ID" value="ORY61988.1"/>
    <property type="molecule type" value="Genomic_DNA"/>
</dbReference>
<sequence length="162" mass="18946">MPKIKRERTRYHARPIDSSHISNRPFSVQDNAVKKFTTSEDSKIENLAELKKDRRRQRHENWLNKLNQAYSKKKKTKTQISLNQIKDAIDIVHEDIVNADKSGVAPKLSKNTRKNLAIQEMVRFQNILKLNEFKNNPMAAIQEHLKNTLPQKDTTEKMDEGK</sequence>
<protein>
    <recommendedName>
        <fullName evidence="3">Ribosome biogenesis protein SLX9</fullName>
    </recommendedName>
</protein>
<evidence type="ECO:0000256" key="4">
    <source>
        <dbReference type="ARBA" id="ARBA00023242"/>
    </source>
</evidence>
<accession>A0A1Y2DRT7</accession>
<dbReference type="GO" id="GO:0000462">
    <property type="term" value="P:maturation of SSU-rRNA from tricistronic rRNA transcript (SSU-rRNA, 5.8S rRNA, LSU-rRNA)"/>
    <property type="evidence" value="ECO:0007669"/>
    <property type="project" value="InterPro"/>
</dbReference>
<feature type="region of interest" description="Disordered" evidence="5">
    <location>
        <begin position="1"/>
        <end position="25"/>
    </location>
</feature>
<dbReference type="PANTHER" id="PTHR31109">
    <property type="entry name" value="PROTEIN FAM207A"/>
    <property type="match status" value="1"/>
</dbReference>